<keyword evidence="1" id="KW-0812">Transmembrane</keyword>
<dbReference type="AlphaFoldDB" id="A0A8B6D737"/>
<reference evidence="4" key="1">
    <citation type="submission" date="2018-11" db="EMBL/GenBank/DDBJ databases">
        <authorList>
            <person name="Alioto T."/>
            <person name="Alioto T."/>
        </authorList>
    </citation>
    <scope>NUCLEOTIDE SEQUENCE</scope>
</reference>
<comment type="caution">
    <text evidence="4">The sequence shown here is derived from an EMBL/GenBank/DDBJ whole genome shotgun (WGS) entry which is preliminary data.</text>
</comment>
<organism evidence="4 5">
    <name type="scientific">Mytilus galloprovincialis</name>
    <name type="common">Mediterranean mussel</name>
    <dbReference type="NCBI Taxonomy" id="29158"/>
    <lineage>
        <taxon>Eukaryota</taxon>
        <taxon>Metazoa</taxon>
        <taxon>Spiralia</taxon>
        <taxon>Lophotrochozoa</taxon>
        <taxon>Mollusca</taxon>
        <taxon>Bivalvia</taxon>
        <taxon>Autobranchia</taxon>
        <taxon>Pteriomorphia</taxon>
        <taxon>Mytilida</taxon>
        <taxon>Mytiloidea</taxon>
        <taxon>Mytilidae</taxon>
        <taxon>Mytilinae</taxon>
        <taxon>Mytilus</taxon>
    </lineage>
</organism>
<dbReference type="PANTHER" id="PTHR46177">
    <property type="entry name" value="INTEGRASE CATALYTIC DOMAIN-CONTAINING PROTEIN"/>
    <property type="match status" value="1"/>
</dbReference>
<sequence>MNKMNACNLPMLLYTFSFSVGVWGLPYPGDAAPLNELVEYYHHLCYKSLQICGFLCYAHGIYCSWSMLKRLKRRLNLRRRENQTPLPVVIQTIMNLHEQGFRDLGYRSMWRALNIQFGVCVTQSRVRHCLKAIDPDGVANRSRRRLRRRLYFNRGPNFLIHVDGYDKLKPYGIAIHGAIDGYSRKMLWSTASRSNNNPRFTAYSFLS</sequence>
<accession>A0A8B6D737</accession>
<dbReference type="InterPro" id="IPR058913">
    <property type="entry name" value="Integrase_dom_put"/>
</dbReference>
<keyword evidence="2" id="KW-0732">Signal</keyword>
<proteinExistence type="predicted"/>
<dbReference type="Pfam" id="PF24764">
    <property type="entry name" value="rva_4"/>
    <property type="match status" value="1"/>
</dbReference>
<gene>
    <name evidence="4" type="ORF">MGAL_10B031022</name>
</gene>
<dbReference type="Proteomes" id="UP000596742">
    <property type="component" value="Unassembled WGS sequence"/>
</dbReference>
<keyword evidence="1" id="KW-1133">Transmembrane helix</keyword>
<evidence type="ECO:0000313" key="4">
    <source>
        <dbReference type="EMBL" id="VDI15614.1"/>
    </source>
</evidence>
<dbReference type="OrthoDB" id="6157703at2759"/>
<feature type="domain" description="Integrase core" evidence="3">
    <location>
        <begin position="153"/>
        <end position="197"/>
    </location>
</feature>
<keyword evidence="5" id="KW-1185">Reference proteome</keyword>
<evidence type="ECO:0000259" key="3">
    <source>
        <dbReference type="Pfam" id="PF24764"/>
    </source>
</evidence>
<evidence type="ECO:0000256" key="1">
    <source>
        <dbReference type="SAM" id="Phobius"/>
    </source>
</evidence>
<feature type="signal peptide" evidence="2">
    <location>
        <begin position="1"/>
        <end position="24"/>
    </location>
</feature>
<feature type="chain" id="PRO_5032912573" description="Integrase core domain-containing protein" evidence="2">
    <location>
        <begin position="25"/>
        <end position="207"/>
    </location>
</feature>
<dbReference type="PANTHER" id="PTHR46177:SF1">
    <property type="entry name" value="INTEGRASE CATALYTIC DOMAIN-CONTAINING PROTEIN"/>
    <property type="match status" value="1"/>
</dbReference>
<protein>
    <recommendedName>
        <fullName evidence="3">Integrase core domain-containing protein</fullName>
    </recommendedName>
</protein>
<keyword evidence="1" id="KW-0472">Membrane</keyword>
<evidence type="ECO:0000256" key="2">
    <source>
        <dbReference type="SAM" id="SignalP"/>
    </source>
</evidence>
<name>A0A8B6D737_MYTGA</name>
<dbReference type="EMBL" id="UYJE01002996">
    <property type="protein sequence ID" value="VDI15614.1"/>
    <property type="molecule type" value="Genomic_DNA"/>
</dbReference>
<feature type="transmembrane region" description="Helical" evidence="1">
    <location>
        <begin position="48"/>
        <end position="68"/>
    </location>
</feature>
<evidence type="ECO:0000313" key="5">
    <source>
        <dbReference type="Proteomes" id="UP000596742"/>
    </source>
</evidence>